<dbReference type="EMBL" id="CP003587">
    <property type="protein sequence ID" value="AGY59180.1"/>
    <property type="molecule type" value="Genomic_DNA"/>
</dbReference>
<gene>
    <name evidence="1" type="ORF">GKIL_2934</name>
</gene>
<organism evidence="1 2">
    <name type="scientific">Gloeobacter kilaueensis (strain ATCC BAA-2537 / CCAP 1431/1 / ULC 316 / JS1)</name>
    <dbReference type="NCBI Taxonomy" id="1183438"/>
    <lineage>
        <taxon>Bacteria</taxon>
        <taxon>Bacillati</taxon>
        <taxon>Cyanobacteriota</taxon>
        <taxon>Cyanophyceae</taxon>
        <taxon>Gloeobacterales</taxon>
        <taxon>Gloeobacteraceae</taxon>
        <taxon>Gloeobacter</taxon>
    </lineage>
</organism>
<dbReference type="OrthoDB" id="9839012at2"/>
<name>U5QNC4_GLOK1</name>
<dbReference type="AlphaFoldDB" id="U5QNC4"/>
<accession>U5QNC4</accession>
<evidence type="ECO:0000313" key="2">
    <source>
        <dbReference type="Proteomes" id="UP000017396"/>
    </source>
</evidence>
<keyword evidence="2" id="KW-1185">Reference proteome</keyword>
<dbReference type="Proteomes" id="UP000017396">
    <property type="component" value="Chromosome"/>
</dbReference>
<evidence type="ECO:0000313" key="1">
    <source>
        <dbReference type="EMBL" id="AGY59180.1"/>
    </source>
</evidence>
<protein>
    <submittedName>
        <fullName evidence="1">Uncharacterized protein</fullName>
    </submittedName>
</protein>
<dbReference type="HOGENOM" id="CLU_1924583_0_0_3"/>
<reference evidence="1 2" key="1">
    <citation type="journal article" date="2013" name="PLoS ONE">
        <title>Cultivation and Complete Genome Sequencing of Gloeobacter kilaueensis sp. nov., from a Lava Cave in Kilauea Caldera, Hawai'i.</title>
        <authorList>
            <person name="Saw J.H."/>
            <person name="Schatz M."/>
            <person name="Brown M.V."/>
            <person name="Kunkel D.D."/>
            <person name="Foster J.S."/>
            <person name="Shick H."/>
            <person name="Christensen S."/>
            <person name="Hou S."/>
            <person name="Wan X."/>
            <person name="Donachie S.P."/>
        </authorList>
    </citation>
    <scope>NUCLEOTIDE SEQUENCE [LARGE SCALE GENOMIC DNA]</scope>
    <source>
        <strain evidence="2">JS</strain>
    </source>
</reference>
<dbReference type="RefSeq" id="WP_023174413.1">
    <property type="nucleotide sequence ID" value="NC_022600.1"/>
</dbReference>
<proteinExistence type="predicted"/>
<sequence>MVSGHTTLDGIVLRTLHVLRPGAARFGWVHAHCESAGFTSEAALRHHNYWNLPWTPREGPQFFGVGTERLASYPTILYGCERYLLRLESLCPMAFSAQTIEQFVAGLADWHQTGCDLARLVELFYASWPPR</sequence>
<dbReference type="STRING" id="1183438.GKIL_2934"/>
<dbReference type="KEGG" id="glj:GKIL_2934"/>